<accession>W6Y9Y5</accession>
<reference evidence="2 3" key="1">
    <citation type="journal article" date="2013" name="PLoS Genet.">
        <title>Comparative genome structure, secondary metabolite, and effector coding capacity across Cochliobolus pathogens.</title>
        <authorList>
            <person name="Condon B.J."/>
            <person name="Leng Y."/>
            <person name="Wu D."/>
            <person name="Bushley K.E."/>
            <person name="Ohm R.A."/>
            <person name="Otillar R."/>
            <person name="Martin J."/>
            <person name="Schackwitz W."/>
            <person name="Grimwood J."/>
            <person name="MohdZainudin N."/>
            <person name="Xue C."/>
            <person name="Wang R."/>
            <person name="Manning V.A."/>
            <person name="Dhillon B."/>
            <person name="Tu Z.J."/>
            <person name="Steffenson B.J."/>
            <person name="Salamov A."/>
            <person name="Sun H."/>
            <person name="Lowry S."/>
            <person name="LaButti K."/>
            <person name="Han J."/>
            <person name="Copeland A."/>
            <person name="Lindquist E."/>
            <person name="Barry K."/>
            <person name="Schmutz J."/>
            <person name="Baker S.E."/>
            <person name="Ciuffetti L.M."/>
            <person name="Grigoriev I.V."/>
            <person name="Zhong S."/>
            <person name="Turgeon B.G."/>
        </authorList>
    </citation>
    <scope>NUCLEOTIDE SEQUENCE [LARGE SCALE GENOMIC DNA]</scope>
    <source>
        <strain evidence="2 3">26-R-13</strain>
    </source>
</reference>
<sequence length="154" mass="17001">VAAYVSSMYASIDQQRRNLDIITARPSSSSDSRDGKTSAPRDTWIPLTRTCSTTHLSMYIVNTTYNCIGIHTSLRTSHLIQRLSVLYSVILDRRVRTPVAMTKSISNAVEHSRMPPASANNSCANFHSLSNPHTSTCIHSIPLCACSGYFELHS</sequence>
<protein>
    <submittedName>
        <fullName evidence="2">Uncharacterized protein</fullName>
    </submittedName>
</protein>
<keyword evidence="3" id="KW-1185">Reference proteome</keyword>
<proteinExistence type="predicted"/>
<evidence type="ECO:0000313" key="2">
    <source>
        <dbReference type="EMBL" id="EUC36177.1"/>
    </source>
</evidence>
<dbReference type="AlphaFoldDB" id="W6Y9Y5"/>
<dbReference type="EMBL" id="KI964565">
    <property type="protein sequence ID" value="EUC36177.1"/>
    <property type="molecule type" value="Genomic_DNA"/>
</dbReference>
<organism evidence="2 3">
    <name type="scientific">Cochliobolus carbonum (strain 26-R-13)</name>
    <name type="common">Maize leaf spot fungus</name>
    <name type="synonym">Bipolaris zeicola</name>
    <dbReference type="NCBI Taxonomy" id="930089"/>
    <lineage>
        <taxon>Eukaryota</taxon>
        <taxon>Fungi</taxon>
        <taxon>Dikarya</taxon>
        <taxon>Ascomycota</taxon>
        <taxon>Pezizomycotina</taxon>
        <taxon>Dothideomycetes</taxon>
        <taxon>Pleosporomycetidae</taxon>
        <taxon>Pleosporales</taxon>
        <taxon>Pleosporineae</taxon>
        <taxon>Pleosporaceae</taxon>
        <taxon>Bipolaris</taxon>
    </lineage>
</organism>
<dbReference type="Proteomes" id="UP000053841">
    <property type="component" value="Unassembled WGS sequence"/>
</dbReference>
<dbReference type="RefSeq" id="XP_007709581.1">
    <property type="nucleotide sequence ID" value="XM_007711391.1"/>
</dbReference>
<dbReference type="GeneID" id="19152666"/>
<dbReference type="HOGENOM" id="CLU_1708475_0_0_1"/>
<name>W6Y9Y5_COCC2</name>
<evidence type="ECO:0000313" key="3">
    <source>
        <dbReference type="Proteomes" id="UP000053841"/>
    </source>
</evidence>
<evidence type="ECO:0000256" key="1">
    <source>
        <dbReference type="SAM" id="MobiDB-lite"/>
    </source>
</evidence>
<feature type="non-terminal residue" evidence="2">
    <location>
        <position position="1"/>
    </location>
</feature>
<feature type="region of interest" description="Disordered" evidence="1">
    <location>
        <begin position="22"/>
        <end position="41"/>
    </location>
</feature>
<dbReference type="KEGG" id="bze:COCCADRAFT_88902"/>
<gene>
    <name evidence="2" type="ORF">COCCADRAFT_88902</name>
</gene>